<gene>
    <name evidence="1" type="ORF">G5C33_18375</name>
</gene>
<name>A0A6G6YA23_9SPHN</name>
<dbReference type="Proteomes" id="UP000501568">
    <property type="component" value="Chromosome"/>
</dbReference>
<dbReference type="InterPro" id="IPR021251">
    <property type="entry name" value="DUF2793"/>
</dbReference>
<dbReference type="AlphaFoldDB" id="A0A6G6YA23"/>
<dbReference type="Pfam" id="PF10983">
    <property type="entry name" value="DUF2793"/>
    <property type="match status" value="1"/>
</dbReference>
<evidence type="ECO:0000313" key="1">
    <source>
        <dbReference type="EMBL" id="QIG81558.1"/>
    </source>
</evidence>
<evidence type="ECO:0000313" key="2">
    <source>
        <dbReference type="Proteomes" id="UP000501568"/>
    </source>
</evidence>
<organism evidence="1 2">
    <name type="scientific">Stakelama tenebrarum</name>
    <dbReference type="NCBI Taxonomy" id="2711215"/>
    <lineage>
        <taxon>Bacteria</taxon>
        <taxon>Pseudomonadati</taxon>
        <taxon>Pseudomonadota</taxon>
        <taxon>Alphaproteobacteria</taxon>
        <taxon>Sphingomonadales</taxon>
        <taxon>Sphingomonadaceae</taxon>
        <taxon>Stakelama</taxon>
    </lineage>
</organism>
<dbReference type="KEGG" id="spzr:G5C33_18375"/>
<accession>A0A6G6YA23</accession>
<reference evidence="1 2" key="1">
    <citation type="submission" date="2020-02" db="EMBL/GenBank/DDBJ databases">
        <authorList>
            <person name="Zheng R.K."/>
            <person name="Sun C.M."/>
        </authorList>
    </citation>
    <scope>NUCLEOTIDE SEQUENCE [LARGE SCALE GENOMIC DNA]</scope>
    <source>
        <strain evidence="2">zrk23</strain>
    </source>
</reference>
<protein>
    <submittedName>
        <fullName evidence="1">DUF2793 domain-containing protein</fullName>
    </submittedName>
</protein>
<dbReference type="EMBL" id="CP049109">
    <property type="protein sequence ID" value="QIG81558.1"/>
    <property type="molecule type" value="Genomic_DNA"/>
</dbReference>
<keyword evidence="2" id="KW-1185">Reference proteome</keyword>
<sequence>MSEFATPRLSLPLLQAGQAQKEMSHNEALMRIDIVCQAMVTAAGIDAPPAAPGVGECWVVGTEPTGDWAEHPGAIACWTEGGWRFVAPREGMTAWVTENPGTARFRGGAWETGTVHGRLLVGGVQTVGARQPAIADPSGGATIDTEARTVVAQLLSALREHGLIEPD</sequence>
<proteinExistence type="predicted"/>